<comment type="caution">
    <text evidence="8">The sequence shown here is derived from an EMBL/GenBank/DDBJ whole genome shotgun (WGS) entry which is preliminary data.</text>
</comment>
<dbReference type="Proteomes" id="UP000530660">
    <property type="component" value="Unassembled WGS sequence"/>
</dbReference>
<feature type="binding site" evidence="5">
    <location>
        <position position="546"/>
    </location>
    <ligand>
        <name>S-adenosyl-L-methionine</name>
        <dbReference type="ChEBI" id="CHEBI:59789"/>
    </ligand>
</feature>
<dbReference type="PRINTS" id="PR02008">
    <property type="entry name" value="RCMTFAMILY"/>
</dbReference>
<dbReference type="InterPro" id="IPR023267">
    <property type="entry name" value="RCMT"/>
</dbReference>
<dbReference type="PANTHER" id="PTHR22807:SF30">
    <property type="entry name" value="28S RRNA (CYTOSINE(4447)-C(5))-METHYLTRANSFERASE-RELATED"/>
    <property type="match status" value="1"/>
</dbReference>
<dbReference type="GO" id="GO:0006355">
    <property type="term" value="P:regulation of DNA-templated transcription"/>
    <property type="evidence" value="ECO:0007669"/>
    <property type="project" value="InterPro"/>
</dbReference>
<evidence type="ECO:0000256" key="6">
    <source>
        <dbReference type="SAM" id="MobiDB-lite"/>
    </source>
</evidence>
<evidence type="ECO:0000256" key="5">
    <source>
        <dbReference type="PROSITE-ProRule" id="PRU01023"/>
    </source>
</evidence>
<accession>A0A7J7IPK1</accession>
<dbReference type="PROSITE" id="PS51686">
    <property type="entry name" value="SAM_MT_RSMB_NOP"/>
    <property type="match status" value="1"/>
</dbReference>
<evidence type="ECO:0000256" key="1">
    <source>
        <dbReference type="ARBA" id="ARBA00022603"/>
    </source>
</evidence>
<dbReference type="OrthoDB" id="8020218at2759"/>
<evidence type="ECO:0000256" key="2">
    <source>
        <dbReference type="ARBA" id="ARBA00022679"/>
    </source>
</evidence>
<evidence type="ECO:0000256" key="4">
    <source>
        <dbReference type="ARBA" id="ARBA00022884"/>
    </source>
</evidence>
<dbReference type="InterPro" id="IPR035926">
    <property type="entry name" value="NusB-like_sf"/>
</dbReference>
<dbReference type="Pfam" id="PF01029">
    <property type="entry name" value="NusB"/>
    <property type="match status" value="1"/>
</dbReference>
<evidence type="ECO:0000256" key="3">
    <source>
        <dbReference type="ARBA" id="ARBA00022691"/>
    </source>
</evidence>
<dbReference type="Pfam" id="PF01189">
    <property type="entry name" value="Methyltr_RsmB-F"/>
    <property type="match status" value="1"/>
</dbReference>
<dbReference type="SUPFAM" id="SSF53335">
    <property type="entry name" value="S-adenosyl-L-methionine-dependent methyltransferases"/>
    <property type="match status" value="1"/>
</dbReference>
<dbReference type="GO" id="GO:0003723">
    <property type="term" value="F:RNA binding"/>
    <property type="evidence" value="ECO:0007669"/>
    <property type="project" value="UniProtKB-UniRule"/>
</dbReference>
<dbReference type="Gene3D" id="3.40.50.150">
    <property type="entry name" value="Vaccinia Virus protein VP39"/>
    <property type="match status" value="1"/>
</dbReference>
<feature type="active site" description="Nucleophile" evidence="5">
    <location>
        <position position="601"/>
    </location>
</feature>
<feature type="binding site" evidence="5">
    <location>
        <position position="485"/>
    </location>
    <ligand>
        <name>S-adenosyl-L-methionine</name>
        <dbReference type="ChEBI" id="CHEBI:59789"/>
    </ligand>
</feature>
<keyword evidence="3 5" id="KW-0949">S-adenosyl-L-methionine</keyword>
<dbReference type="InterPro" id="IPR049560">
    <property type="entry name" value="MeTrfase_RsmB-F_NOP2_cat"/>
</dbReference>
<comment type="caution">
    <text evidence="5">Lacks conserved residue(s) required for the propagation of feature annotation.</text>
</comment>
<reference evidence="8 9" key="1">
    <citation type="journal article" date="2020" name="J. Phycol.">
        <title>Comparative genome analysis reveals Cyanidiococcus gen. nov., a new extremophilic red algal genus sister to Cyanidioschyzon (Cyanidioschyzonaceae, Rhodophyta).</title>
        <authorList>
            <person name="Liu S.-L."/>
            <person name="Chiang Y.-R."/>
            <person name="Yoon H.S."/>
            <person name="Fu H.-Y."/>
        </authorList>
    </citation>
    <scope>NUCLEOTIDE SEQUENCE [LARGE SCALE GENOMIC DNA]</scope>
    <source>
        <strain evidence="8 9">THAL066</strain>
    </source>
</reference>
<dbReference type="Gene3D" id="1.10.940.10">
    <property type="entry name" value="NusB-like"/>
    <property type="match status" value="1"/>
</dbReference>
<evidence type="ECO:0000313" key="9">
    <source>
        <dbReference type="Proteomes" id="UP000530660"/>
    </source>
</evidence>
<comment type="similarity">
    <text evidence="5">Belongs to the class I-like SAM-binding methyltransferase superfamily. RsmB/NOP family.</text>
</comment>
<protein>
    <recommendedName>
        <fullName evidence="7">SAM-dependent MTase RsmB/NOP-type domain-containing protein</fullName>
    </recommendedName>
</protein>
<dbReference type="PANTHER" id="PTHR22807">
    <property type="entry name" value="NOP2 YEAST -RELATED NOL1/NOP2/FMU SUN DOMAIN-CONTAINING"/>
    <property type="match status" value="1"/>
</dbReference>
<dbReference type="EMBL" id="VWRR01000002">
    <property type="protein sequence ID" value="KAF6005065.1"/>
    <property type="molecule type" value="Genomic_DNA"/>
</dbReference>
<dbReference type="GO" id="GO:0008173">
    <property type="term" value="F:RNA methyltransferase activity"/>
    <property type="evidence" value="ECO:0007669"/>
    <property type="project" value="InterPro"/>
</dbReference>
<dbReference type="GO" id="GO:0001510">
    <property type="term" value="P:RNA methylation"/>
    <property type="evidence" value="ECO:0007669"/>
    <property type="project" value="InterPro"/>
</dbReference>
<evidence type="ECO:0000313" key="8">
    <source>
        <dbReference type="EMBL" id="KAF6005065.1"/>
    </source>
</evidence>
<organism evidence="8 9">
    <name type="scientific">Cyanidiococcus yangmingshanensis</name>
    <dbReference type="NCBI Taxonomy" id="2690220"/>
    <lineage>
        <taxon>Eukaryota</taxon>
        <taxon>Rhodophyta</taxon>
        <taxon>Bangiophyceae</taxon>
        <taxon>Cyanidiales</taxon>
        <taxon>Cyanidiaceae</taxon>
        <taxon>Cyanidiococcus</taxon>
    </lineage>
</organism>
<keyword evidence="9" id="KW-1185">Reference proteome</keyword>
<evidence type="ECO:0000259" key="7">
    <source>
        <dbReference type="PROSITE" id="PS51686"/>
    </source>
</evidence>
<dbReference type="InterPro" id="IPR006027">
    <property type="entry name" value="NusB_RsmB_TIM44"/>
</dbReference>
<keyword evidence="1 5" id="KW-0489">Methyltransferase</keyword>
<dbReference type="SUPFAM" id="SSF48013">
    <property type="entry name" value="NusB-like"/>
    <property type="match status" value="1"/>
</dbReference>
<dbReference type="AlphaFoldDB" id="A0A7J7IPK1"/>
<dbReference type="InterPro" id="IPR029063">
    <property type="entry name" value="SAM-dependent_MTases_sf"/>
</dbReference>
<dbReference type="InterPro" id="IPR001678">
    <property type="entry name" value="MeTrfase_RsmB-F_NOP2_dom"/>
</dbReference>
<sequence length="651" mass="73403">MASSKDAYRRKINQNSDLGVMRHQVVSLSFIATPFWRKNGIGQRSPATCRFPKVLGTTKGVKRGLVLPLVATSSQEARSGVNASELPNRGADRLREAVTAREAAFLAVEQSLMQNATTSDVEGTNASTDSKMSRDSPNASHLSQKFLLSYLALWSEARKPSRAEYALAKIISFNAVRQRMLFDYVLQTNVLREREAMDSVPRRIKSDNLRLSVSQRALLHTALAQYAFMERVPVHTIVFSTVELAKTYYGQRFASFVNAILRNLARYGEKWMPELERRRPAEYIVRPLPFPEDNLNVRYSYPGVFVAKVANQLMNQERVVAFLEAGNLTPQIFFRIPCQFTDTAELRAALEIGLLVPWDGSRLSESAARPWNIYRVDLNCADVDGAGDLVIAANTDRVEWAHALPDTSAKDLFQKLLQKFIVQNVTQAEHIYDLCEQLRARWNQRRRLERVLDLCTAPGGKLTAVFEYLQKSGLGDLLTEYVGVDLNGQRLQMVHENIHKAPGMSKGRVFVGIGRGESFVEYQSGFVVQNADDRSIVPSFDLVIADVPCTNSGVLNRRPEARWRLSERDFATAIPRLISLQTSLLTRALRLSRHAVFYMTCSILEAEGSGLVRSVLEQFPEFELSWERLTYTDTAGRDGGYAALLWRHQEN</sequence>
<proteinExistence type="inferred from homology"/>
<feature type="region of interest" description="Disordered" evidence="6">
    <location>
        <begin position="116"/>
        <end position="138"/>
    </location>
</feature>
<feature type="domain" description="SAM-dependent MTase RsmB/NOP-type" evidence="7">
    <location>
        <begin position="362"/>
        <end position="651"/>
    </location>
</feature>
<name>A0A7J7IPK1_9RHOD</name>
<keyword evidence="2 5" id="KW-0808">Transferase</keyword>
<keyword evidence="4 5" id="KW-0694">RNA-binding</keyword>
<gene>
    <name evidence="8" type="ORF">F1559_005044</name>
</gene>